<dbReference type="GO" id="GO:0005737">
    <property type="term" value="C:cytoplasm"/>
    <property type="evidence" value="ECO:0007669"/>
    <property type="project" value="UniProtKB-ARBA"/>
</dbReference>
<feature type="binding site" evidence="13">
    <location>
        <position position="64"/>
    </location>
    <ligand>
        <name>a divalent metal cation</name>
        <dbReference type="ChEBI" id="CHEBI:60240"/>
    </ligand>
</feature>
<gene>
    <name evidence="15" type="primary">rpe</name>
    <name evidence="15" type="ORF">ENX07_00910</name>
</gene>
<evidence type="ECO:0000256" key="1">
    <source>
        <dbReference type="ARBA" id="ARBA00001782"/>
    </source>
</evidence>
<keyword evidence="9 11" id="KW-0413">Isomerase</keyword>
<evidence type="ECO:0000256" key="4">
    <source>
        <dbReference type="ARBA" id="ARBA00001947"/>
    </source>
</evidence>
<keyword evidence="11" id="KW-0119">Carbohydrate metabolism</keyword>
<sequence>MKISASILNCNFLQLGNEIKKAEEAGIDSFHLDVMDGHFVPNLSFGTPILKVVRQVTQKPIFSHLMVWEPEKMIERFLPDSDGVIFHIEATKKVKECITLIHQANRLCGIACNPETPYSHLLPHLEEVEDILVMSVHPGFGGQRFIPDVLDKIKRLKEIGKEKRLSFIVSVDGGVNKDNVSLLKEAGVDMIIVGTYLFHSSDYKKALAELRCST</sequence>
<evidence type="ECO:0000256" key="12">
    <source>
        <dbReference type="PIRSR" id="PIRSR001461-1"/>
    </source>
</evidence>
<feature type="binding site" evidence="13">
    <location>
        <position position="33"/>
    </location>
    <ligand>
        <name>a divalent metal cation</name>
        <dbReference type="ChEBI" id="CHEBI:60240"/>
    </ligand>
</feature>
<comment type="similarity">
    <text evidence="6 11">Belongs to the ribulose-phosphate 3-epimerase family.</text>
</comment>
<evidence type="ECO:0000256" key="14">
    <source>
        <dbReference type="PIRSR" id="PIRSR001461-3"/>
    </source>
</evidence>
<feature type="binding site" evidence="14">
    <location>
        <position position="6"/>
    </location>
    <ligand>
        <name>substrate</name>
    </ligand>
</feature>
<dbReference type="EMBL" id="DTMQ01000009">
    <property type="protein sequence ID" value="HGE98623.1"/>
    <property type="molecule type" value="Genomic_DNA"/>
</dbReference>
<dbReference type="Gene3D" id="3.20.20.70">
    <property type="entry name" value="Aldolase class I"/>
    <property type="match status" value="1"/>
</dbReference>
<dbReference type="GO" id="GO:0004750">
    <property type="term" value="F:D-ribulose-phosphate 3-epimerase activity"/>
    <property type="evidence" value="ECO:0007669"/>
    <property type="project" value="UniProtKB-UniRule"/>
</dbReference>
<dbReference type="Pfam" id="PF00834">
    <property type="entry name" value="Ribul_P_3_epim"/>
    <property type="match status" value="1"/>
</dbReference>
<dbReference type="NCBIfam" id="TIGR01163">
    <property type="entry name" value="rpe"/>
    <property type="match status" value="1"/>
</dbReference>
<dbReference type="FunFam" id="3.20.20.70:FF:000004">
    <property type="entry name" value="Ribulose-phosphate 3-epimerase"/>
    <property type="match status" value="1"/>
</dbReference>
<feature type="binding site" evidence="14">
    <location>
        <position position="174"/>
    </location>
    <ligand>
        <name>substrate</name>
    </ligand>
</feature>
<dbReference type="GO" id="GO:0005975">
    <property type="term" value="P:carbohydrate metabolic process"/>
    <property type="evidence" value="ECO:0007669"/>
    <property type="project" value="InterPro"/>
</dbReference>
<accession>A0A7C3UNG7</accession>
<keyword evidence="8 13" id="KW-0479">Metal-binding</keyword>
<comment type="cofactor">
    <cofactor evidence="13">
        <name>a divalent metal cation</name>
        <dbReference type="ChEBI" id="CHEBI:60240"/>
    </cofactor>
    <text evidence="13">Binds 1 divalent metal cation per subunit.</text>
</comment>
<dbReference type="PROSITE" id="PS01085">
    <property type="entry name" value="RIBUL_P_3_EPIMER_1"/>
    <property type="match status" value="1"/>
</dbReference>
<keyword evidence="13" id="KW-0464">Manganese</keyword>
<dbReference type="InterPro" id="IPR000056">
    <property type="entry name" value="Ribul_P_3_epim-like"/>
</dbReference>
<dbReference type="AlphaFoldDB" id="A0A7C3UNG7"/>
<name>A0A7C3UNG7_UNCW3</name>
<dbReference type="PANTHER" id="PTHR11749">
    <property type="entry name" value="RIBULOSE-5-PHOSPHATE-3-EPIMERASE"/>
    <property type="match status" value="1"/>
</dbReference>
<dbReference type="EC" id="5.1.3.1" evidence="7 10"/>
<comment type="catalytic activity">
    <reaction evidence="1 11">
        <text>D-ribulose 5-phosphate = D-xylulose 5-phosphate</text>
        <dbReference type="Rhea" id="RHEA:13677"/>
        <dbReference type="ChEBI" id="CHEBI:57737"/>
        <dbReference type="ChEBI" id="CHEBI:58121"/>
        <dbReference type="EC" id="5.1.3.1"/>
    </reaction>
</comment>
<feature type="active site" description="Proton donor" evidence="12">
    <location>
        <position position="172"/>
    </location>
</feature>
<dbReference type="CDD" id="cd00429">
    <property type="entry name" value="RPE"/>
    <property type="match status" value="1"/>
</dbReference>
<keyword evidence="13" id="KW-0170">Cobalt</keyword>
<evidence type="ECO:0000256" key="9">
    <source>
        <dbReference type="ARBA" id="ARBA00023235"/>
    </source>
</evidence>
<dbReference type="GO" id="GO:0046872">
    <property type="term" value="F:metal ion binding"/>
    <property type="evidence" value="ECO:0007669"/>
    <property type="project" value="UniProtKB-KW"/>
</dbReference>
<feature type="binding site" evidence="14">
    <location>
        <begin position="194"/>
        <end position="195"/>
    </location>
    <ligand>
        <name>substrate</name>
    </ligand>
</feature>
<evidence type="ECO:0000256" key="6">
    <source>
        <dbReference type="ARBA" id="ARBA00009541"/>
    </source>
</evidence>
<comment type="cofactor">
    <cofactor evidence="3">
        <name>Co(2+)</name>
        <dbReference type="ChEBI" id="CHEBI:48828"/>
    </cofactor>
</comment>
<comment type="cofactor">
    <cofactor evidence="2">
        <name>Mn(2+)</name>
        <dbReference type="ChEBI" id="CHEBI:29035"/>
    </cofactor>
</comment>
<dbReference type="InterPro" id="IPR026019">
    <property type="entry name" value="Ribul_P_3_epim"/>
</dbReference>
<evidence type="ECO:0000256" key="11">
    <source>
        <dbReference type="PIRNR" id="PIRNR001461"/>
    </source>
</evidence>
<dbReference type="SUPFAM" id="SSF51366">
    <property type="entry name" value="Ribulose-phoshate binding barrel"/>
    <property type="match status" value="1"/>
</dbReference>
<evidence type="ECO:0000256" key="5">
    <source>
        <dbReference type="ARBA" id="ARBA00001954"/>
    </source>
</evidence>
<feature type="active site" description="Proton acceptor" evidence="12">
    <location>
        <position position="33"/>
    </location>
</feature>
<comment type="caution">
    <text evidence="15">The sequence shown here is derived from an EMBL/GenBank/DDBJ whole genome shotgun (WGS) entry which is preliminary data.</text>
</comment>
<evidence type="ECO:0000256" key="7">
    <source>
        <dbReference type="ARBA" id="ARBA00013188"/>
    </source>
</evidence>
<dbReference type="NCBIfam" id="NF004076">
    <property type="entry name" value="PRK05581.1-4"/>
    <property type="match status" value="1"/>
</dbReference>
<evidence type="ECO:0000256" key="3">
    <source>
        <dbReference type="ARBA" id="ARBA00001941"/>
    </source>
</evidence>
<comment type="cofactor">
    <cofactor evidence="5">
        <name>Fe(2+)</name>
        <dbReference type="ChEBI" id="CHEBI:29033"/>
    </cofactor>
</comment>
<reference evidence="15" key="1">
    <citation type="journal article" date="2020" name="mSystems">
        <title>Genome- and Community-Level Interaction Insights into Carbon Utilization and Element Cycling Functions of Hydrothermarchaeota in Hydrothermal Sediment.</title>
        <authorList>
            <person name="Zhou Z."/>
            <person name="Liu Y."/>
            <person name="Xu W."/>
            <person name="Pan J."/>
            <person name="Luo Z.H."/>
            <person name="Li M."/>
        </authorList>
    </citation>
    <scope>NUCLEOTIDE SEQUENCE [LARGE SCALE GENOMIC DNA]</scope>
    <source>
        <strain evidence="15">SpSt-906</strain>
    </source>
</reference>
<proteinExistence type="inferred from homology"/>
<evidence type="ECO:0000256" key="10">
    <source>
        <dbReference type="NCBIfam" id="TIGR01163"/>
    </source>
</evidence>
<dbReference type="InterPro" id="IPR011060">
    <property type="entry name" value="RibuloseP-bd_barrel"/>
</dbReference>
<protein>
    <recommendedName>
        <fullName evidence="7 10">Ribulose-phosphate 3-epimerase</fullName>
        <ecNumber evidence="7 10">5.1.3.1</ecNumber>
    </recommendedName>
</protein>
<feature type="binding site" evidence="13">
    <location>
        <position position="172"/>
    </location>
    <ligand>
        <name>a divalent metal cation</name>
        <dbReference type="ChEBI" id="CHEBI:60240"/>
    </ligand>
</feature>
<evidence type="ECO:0000256" key="2">
    <source>
        <dbReference type="ARBA" id="ARBA00001936"/>
    </source>
</evidence>
<feature type="binding site" evidence="14">
    <location>
        <position position="64"/>
    </location>
    <ligand>
        <name>substrate</name>
    </ligand>
</feature>
<comment type="cofactor">
    <cofactor evidence="4">
        <name>Zn(2+)</name>
        <dbReference type="ChEBI" id="CHEBI:29105"/>
    </cofactor>
</comment>
<dbReference type="PIRSF" id="PIRSF001461">
    <property type="entry name" value="RPE"/>
    <property type="match status" value="1"/>
</dbReference>
<feature type="binding site" evidence="14">
    <location>
        <begin position="139"/>
        <end position="142"/>
    </location>
    <ligand>
        <name>substrate</name>
    </ligand>
</feature>
<evidence type="ECO:0000256" key="8">
    <source>
        <dbReference type="ARBA" id="ARBA00022723"/>
    </source>
</evidence>
<feature type="binding site" evidence="13">
    <location>
        <position position="31"/>
    </location>
    <ligand>
        <name>a divalent metal cation</name>
        <dbReference type="ChEBI" id="CHEBI:60240"/>
    </ligand>
</feature>
<dbReference type="InterPro" id="IPR013785">
    <property type="entry name" value="Aldolase_TIM"/>
</dbReference>
<evidence type="ECO:0000313" key="15">
    <source>
        <dbReference type="EMBL" id="HGE98623.1"/>
    </source>
</evidence>
<dbReference type="GO" id="GO:0006098">
    <property type="term" value="P:pentose-phosphate shunt"/>
    <property type="evidence" value="ECO:0007669"/>
    <property type="project" value="UniProtKB-UniRule"/>
</dbReference>
<evidence type="ECO:0000256" key="13">
    <source>
        <dbReference type="PIRSR" id="PIRSR001461-2"/>
    </source>
</evidence>
<keyword evidence="13" id="KW-0862">Zinc</keyword>
<dbReference type="PROSITE" id="PS01086">
    <property type="entry name" value="RIBUL_P_3_EPIMER_2"/>
    <property type="match status" value="1"/>
</dbReference>
<organism evidence="15">
    <name type="scientific">candidate division WOR-3 bacterium</name>
    <dbReference type="NCBI Taxonomy" id="2052148"/>
    <lineage>
        <taxon>Bacteria</taxon>
        <taxon>Bacteria division WOR-3</taxon>
    </lineage>
</organism>